<dbReference type="InterPro" id="IPR001347">
    <property type="entry name" value="SIS_dom"/>
</dbReference>
<evidence type="ECO:0000256" key="1">
    <source>
        <dbReference type="PIRNR" id="PIRNR009290"/>
    </source>
</evidence>
<keyword evidence="1" id="KW-0119">Carbohydrate metabolism</keyword>
<dbReference type="SUPFAM" id="SSF53697">
    <property type="entry name" value="SIS domain"/>
    <property type="match status" value="1"/>
</dbReference>
<protein>
    <recommendedName>
        <fullName evidence="1">Fructosamine deglycase</fullName>
        <ecNumber evidence="1">3.5.-.-</ecNumber>
    </recommendedName>
</protein>
<dbReference type="AlphaFoldDB" id="A0AA91TTI9"/>
<evidence type="ECO:0000259" key="2">
    <source>
        <dbReference type="PROSITE" id="PS51464"/>
    </source>
</evidence>
<evidence type="ECO:0000313" key="4">
    <source>
        <dbReference type="Proteomes" id="UP000216961"/>
    </source>
</evidence>
<dbReference type="GO" id="GO:0006002">
    <property type="term" value="P:fructose 6-phosphate metabolic process"/>
    <property type="evidence" value="ECO:0007669"/>
    <property type="project" value="TreeGrafter"/>
</dbReference>
<dbReference type="GO" id="GO:0016787">
    <property type="term" value="F:hydrolase activity"/>
    <property type="evidence" value="ECO:0007669"/>
    <property type="project" value="UniProtKB-KW"/>
</dbReference>
<feature type="domain" description="SIS" evidence="2">
    <location>
        <begin position="26"/>
        <end position="158"/>
    </location>
</feature>
<dbReference type="PIRSF" id="PIRSF009290">
    <property type="entry name" value="FrlB"/>
    <property type="match status" value="1"/>
</dbReference>
<dbReference type="InterPro" id="IPR024713">
    <property type="entry name" value="Fructosamine_deglycase_FrlB"/>
</dbReference>
<comment type="caution">
    <text evidence="3">The sequence shown here is derived from an EMBL/GenBank/DDBJ whole genome shotgun (WGS) entry which is preliminary data.</text>
</comment>
<dbReference type="Pfam" id="PF01380">
    <property type="entry name" value="SIS"/>
    <property type="match status" value="1"/>
</dbReference>
<name>A0AA91TTI9_NIACI</name>
<evidence type="ECO:0000313" key="3">
    <source>
        <dbReference type="EMBL" id="PAD83584.1"/>
    </source>
</evidence>
<dbReference type="PANTHER" id="PTHR10937">
    <property type="entry name" value="GLUCOSAMINE--FRUCTOSE-6-PHOSPHATE AMINOTRANSFERASE, ISOMERIZING"/>
    <property type="match status" value="1"/>
</dbReference>
<dbReference type="Gene3D" id="3.40.50.10490">
    <property type="entry name" value="Glucose-6-phosphate isomerase like protein, domain 1"/>
    <property type="match status" value="2"/>
</dbReference>
<dbReference type="CDD" id="cd05710">
    <property type="entry name" value="SIS_1"/>
    <property type="match status" value="1"/>
</dbReference>
<reference evidence="3 4" key="1">
    <citation type="submission" date="2017-07" db="EMBL/GenBank/DDBJ databases">
        <title>Isolation and whole genome analysis of endospore-forming bacteria from heroin.</title>
        <authorList>
            <person name="Kalinowski J."/>
            <person name="Ahrens B."/>
            <person name="Al-Dilaimi A."/>
            <person name="Winkler A."/>
            <person name="Wibberg D."/>
            <person name="Schleenbecker U."/>
            <person name="Ruckert C."/>
            <person name="Wolfel R."/>
            <person name="Grass G."/>
        </authorList>
    </citation>
    <scope>NUCLEOTIDE SEQUENCE [LARGE SCALE GENOMIC DNA]</scope>
    <source>
        <strain evidence="3 4">7521-2</strain>
    </source>
</reference>
<accession>A0AA91TTI9</accession>
<dbReference type="GO" id="GO:0097367">
    <property type="term" value="F:carbohydrate derivative binding"/>
    <property type="evidence" value="ECO:0007669"/>
    <property type="project" value="InterPro"/>
</dbReference>
<sequence length="332" mass="38026">MLKFNESQMLEKGKLVLKLKEEIEKIADEISLDGYSNIFFTASGGSVALMQPFEYLMQTKSSIPAYLSISAELLKTGHKQLNSNSIAILFSKSGDTTETIEAVKYLNDLGVRTIGISGLPDTPLAQLAKYPIVYNDGRPQEMMLYYLVGRLLHNNGEFPDYEQFTEELKLLPNALNEVRKQADQKALAYAEKYQNDPYQIWVGSGNMWGITYIYSMCVLEESQWLRTKSVSSPEFFHGTLELVEEDVCVTLLKTEGETRPLDERVEQFASKYTNNFNVFDTKDYELHGISDKFRPLFAPPVMWAVLGRVSVHLENIRNHSLDKRRYYRVVSY</sequence>
<dbReference type="RefSeq" id="WP_095329916.1">
    <property type="nucleotide sequence ID" value="NZ_CP026033.1"/>
</dbReference>
<organism evidence="3 4">
    <name type="scientific">Niallia circulans</name>
    <name type="common">Bacillus circulans</name>
    <dbReference type="NCBI Taxonomy" id="1397"/>
    <lineage>
        <taxon>Bacteria</taxon>
        <taxon>Bacillati</taxon>
        <taxon>Bacillota</taxon>
        <taxon>Bacilli</taxon>
        <taxon>Bacillales</taxon>
        <taxon>Bacillaceae</taxon>
        <taxon>Niallia</taxon>
    </lineage>
</organism>
<dbReference type="EC" id="3.5.-.-" evidence="1"/>
<dbReference type="PROSITE" id="PS51464">
    <property type="entry name" value="SIS"/>
    <property type="match status" value="1"/>
</dbReference>
<dbReference type="PANTHER" id="PTHR10937:SF14">
    <property type="entry name" value="FRUCTOSELYSINE 6-PHOSPHATE DEGLYCASE"/>
    <property type="match status" value="1"/>
</dbReference>
<dbReference type="InterPro" id="IPR035488">
    <property type="entry name" value="FrlB_SIS"/>
</dbReference>
<dbReference type="GO" id="GO:0006047">
    <property type="term" value="P:UDP-N-acetylglucosamine metabolic process"/>
    <property type="evidence" value="ECO:0007669"/>
    <property type="project" value="TreeGrafter"/>
</dbReference>
<dbReference type="InterPro" id="IPR046348">
    <property type="entry name" value="SIS_dom_sf"/>
</dbReference>
<dbReference type="GO" id="GO:0006487">
    <property type="term" value="P:protein N-linked glycosylation"/>
    <property type="evidence" value="ECO:0007669"/>
    <property type="project" value="TreeGrafter"/>
</dbReference>
<keyword evidence="3" id="KW-0413">Isomerase</keyword>
<dbReference type="GO" id="GO:0004360">
    <property type="term" value="F:glutamine-fructose-6-phosphate transaminase (isomerizing) activity"/>
    <property type="evidence" value="ECO:0007669"/>
    <property type="project" value="TreeGrafter"/>
</dbReference>
<comment type="subunit">
    <text evidence="1">Homooctamer.</text>
</comment>
<comment type="function">
    <text evidence="1">Catalyzes the conversion of a range of fructosamine 6-phosphates to glucose 6-phosphate and a free amino acid.</text>
</comment>
<dbReference type="Proteomes" id="UP000216961">
    <property type="component" value="Unassembled WGS sequence"/>
</dbReference>
<proteinExistence type="predicted"/>
<keyword evidence="1" id="KW-0378">Hydrolase</keyword>
<gene>
    <name evidence="3" type="ORF">CHH57_08975</name>
</gene>
<dbReference type="EMBL" id="NPBQ01000054">
    <property type="protein sequence ID" value="PAD83584.1"/>
    <property type="molecule type" value="Genomic_DNA"/>
</dbReference>
<dbReference type="GO" id="GO:0016853">
    <property type="term" value="F:isomerase activity"/>
    <property type="evidence" value="ECO:0007669"/>
    <property type="project" value="UniProtKB-KW"/>
</dbReference>